<gene>
    <name evidence="1" type="ORF">CSOJ01_09301</name>
</gene>
<sequence>MAEATLLDQELLIERETAFGYRSQGTWPGCQMIWDEGQLMDSQDVKTTGVRLWLSPSESIGNEKRRTPLQCACSGAA</sequence>
<dbReference type="Proteomes" id="UP000652219">
    <property type="component" value="Unassembled WGS sequence"/>
</dbReference>
<name>A0A8H6J3W7_9PEZI</name>
<proteinExistence type="predicted"/>
<comment type="caution">
    <text evidence="1">The sequence shown here is derived from an EMBL/GenBank/DDBJ whole genome shotgun (WGS) entry which is preliminary data.</text>
</comment>
<evidence type="ECO:0000313" key="1">
    <source>
        <dbReference type="EMBL" id="KAF6805733.1"/>
    </source>
</evidence>
<keyword evidence="2" id="KW-1185">Reference proteome</keyword>
<evidence type="ECO:0000313" key="2">
    <source>
        <dbReference type="Proteomes" id="UP000652219"/>
    </source>
</evidence>
<accession>A0A8H6J3W7</accession>
<protein>
    <submittedName>
        <fullName evidence="1">Uncharacterized protein</fullName>
    </submittedName>
</protein>
<organism evidence="1 2">
    <name type="scientific">Colletotrichum sojae</name>
    <dbReference type="NCBI Taxonomy" id="2175907"/>
    <lineage>
        <taxon>Eukaryota</taxon>
        <taxon>Fungi</taxon>
        <taxon>Dikarya</taxon>
        <taxon>Ascomycota</taxon>
        <taxon>Pezizomycotina</taxon>
        <taxon>Sordariomycetes</taxon>
        <taxon>Hypocreomycetidae</taxon>
        <taxon>Glomerellales</taxon>
        <taxon>Glomerellaceae</taxon>
        <taxon>Colletotrichum</taxon>
        <taxon>Colletotrichum orchidearum species complex</taxon>
    </lineage>
</organism>
<reference evidence="1 2" key="1">
    <citation type="journal article" date="2020" name="Phytopathology">
        <title>Genome Sequence Resources of Colletotrichum truncatum, C. plurivorum, C. musicola, and C. sojae: Four Species Pathogenic to Soybean (Glycine max).</title>
        <authorList>
            <person name="Rogerio F."/>
            <person name="Boufleur T.R."/>
            <person name="Ciampi-Guillardi M."/>
            <person name="Sukno S.A."/>
            <person name="Thon M.R."/>
            <person name="Massola Junior N.S."/>
            <person name="Baroncelli R."/>
        </authorList>
    </citation>
    <scope>NUCLEOTIDE SEQUENCE [LARGE SCALE GENOMIC DNA]</scope>
    <source>
        <strain evidence="1 2">LFN0009</strain>
    </source>
</reference>
<dbReference type="EMBL" id="WIGN01000175">
    <property type="protein sequence ID" value="KAF6805733.1"/>
    <property type="molecule type" value="Genomic_DNA"/>
</dbReference>
<dbReference type="AlphaFoldDB" id="A0A8H6J3W7"/>